<accession>A0A4Z2EEM8</accession>
<name>A0A4Z2EEM8_9TELE</name>
<reference evidence="2 3" key="1">
    <citation type="submission" date="2019-03" db="EMBL/GenBank/DDBJ databases">
        <title>First draft genome of Liparis tanakae, snailfish: a comprehensive survey of snailfish specific genes.</title>
        <authorList>
            <person name="Kim W."/>
            <person name="Song I."/>
            <person name="Jeong J.-H."/>
            <person name="Kim D."/>
            <person name="Kim S."/>
            <person name="Ryu S."/>
            <person name="Song J.Y."/>
            <person name="Lee S.K."/>
        </authorList>
    </citation>
    <scope>NUCLEOTIDE SEQUENCE [LARGE SCALE GENOMIC DNA]</scope>
    <source>
        <tissue evidence="2">Muscle</tissue>
    </source>
</reference>
<keyword evidence="3" id="KW-1185">Reference proteome</keyword>
<protein>
    <submittedName>
        <fullName evidence="2">Uncharacterized protein</fullName>
    </submittedName>
</protein>
<comment type="caution">
    <text evidence="2">The sequence shown here is derived from an EMBL/GenBank/DDBJ whole genome shotgun (WGS) entry which is preliminary data.</text>
</comment>
<feature type="signal peptide" evidence="1">
    <location>
        <begin position="1"/>
        <end position="37"/>
    </location>
</feature>
<proteinExistence type="predicted"/>
<dbReference type="Proteomes" id="UP000314294">
    <property type="component" value="Unassembled WGS sequence"/>
</dbReference>
<dbReference type="AlphaFoldDB" id="A0A4Z2EEM8"/>
<evidence type="ECO:0000313" key="3">
    <source>
        <dbReference type="Proteomes" id="UP000314294"/>
    </source>
</evidence>
<dbReference type="EMBL" id="SRLO01008482">
    <property type="protein sequence ID" value="TNN27319.1"/>
    <property type="molecule type" value="Genomic_DNA"/>
</dbReference>
<sequence>MSDGGGCGGGASNSASAAGWLVISHLLWLIGNQPAAALRKGAWRVSRGAAERSAELERFIKRGRSAGSRSAVTVVYKNAQHLTVRSTLPPQHEFIVWSREGDH</sequence>
<evidence type="ECO:0000313" key="2">
    <source>
        <dbReference type="EMBL" id="TNN27319.1"/>
    </source>
</evidence>
<evidence type="ECO:0000256" key="1">
    <source>
        <dbReference type="SAM" id="SignalP"/>
    </source>
</evidence>
<gene>
    <name evidence="2" type="ORF">EYF80_062537</name>
</gene>
<feature type="chain" id="PRO_5021355448" evidence="1">
    <location>
        <begin position="38"/>
        <end position="103"/>
    </location>
</feature>
<organism evidence="2 3">
    <name type="scientific">Liparis tanakae</name>
    <name type="common">Tanaka's snailfish</name>
    <dbReference type="NCBI Taxonomy" id="230148"/>
    <lineage>
        <taxon>Eukaryota</taxon>
        <taxon>Metazoa</taxon>
        <taxon>Chordata</taxon>
        <taxon>Craniata</taxon>
        <taxon>Vertebrata</taxon>
        <taxon>Euteleostomi</taxon>
        <taxon>Actinopterygii</taxon>
        <taxon>Neopterygii</taxon>
        <taxon>Teleostei</taxon>
        <taxon>Neoteleostei</taxon>
        <taxon>Acanthomorphata</taxon>
        <taxon>Eupercaria</taxon>
        <taxon>Perciformes</taxon>
        <taxon>Cottioidei</taxon>
        <taxon>Cottales</taxon>
        <taxon>Liparidae</taxon>
        <taxon>Liparis</taxon>
    </lineage>
</organism>
<keyword evidence="1" id="KW-0732">Signal</keyword>